<comment type="caution">
    <text evidence="1">The sequence shown here is derived from an EMBL/GenBank/DDBJ whole genome shotgun (WGS) entry which is preliminary data.</text>
</comment>
<accession>A0ABX1U0V5</accession>
<evidence type="ECO:0000313" key="1">
    <source>
        <dbReference type="EMBL" id="NMQ28488.1"/>
    </source>
</evidence>
<dbReference type="EMBL" id="SPMY01000033">
    <property type="protein sequence ID" value="NMQ28488.1"/>
    <property type="molecule type" value="Genomic_DNA"/>
</dbReference>
<organism evidence="1 2">
    <name type="scientific">Candidatus Accumulibacter phosphatis</name>
    <dbReference type="NCBI Taxonomy" id="327160"/>
    <lineage>
        <taxon>Bacteria</taxon>
        <taxon>Pseudomonadati</taxon>
        <taxon>Pseudomonadota</taxon>
        <taxon>Betaproteobacteria</taxon>
        <taxon>Candidatus Accumulibacter</taxon>
    </lineage>
</organism>
<protein>
    <submittedName>
        <fullName evidence="1">Uncharacterized protein</fullName>
    </submittedName>
</protein>
<name>A0ABX1U0V5_9PROT</name>
<reference evidence="1 2" key="1">
    <citation type="submission" date="2019-03" db="EMBL/GenBank/DDBJ databases">
        <title>Metabolic reconstructions from genomes of highly enriched 'Candidatus Accumulibacter' and 'Candidatus Competibacter' bioreactor populations.</title>
        <authorList>
            <person name="Annavajhala M.K."/>
            <person name="Welles L."/>
            <person name="Abbas B."/>
            <person name="Sorokin D."/>
            <person name="Park H."/>
            <person name="Van Loosdrecht M."/>
            <person name="Chandran K."/>
        </authorList>
    </citation>
    <scope>NUCLEOTIDE SEQUENCE [LARGE SCALE GENOMIC DNA]</scope>
    <source>
        <strain evidence="1 2">SBR_S</strain>
    </source>
</reference>
<proteinExistence type="predicted"/>
<gene>
    <name evidence="1" type="ORF">E4Q23_12435</name>
</gene>
<dbReference type="Proteomes" id="UP000749010">
    <property type="component" value="Unassembled WGS sequence"/>
</dbReference>
<sequence>MASSTTHLDLIAQSQSSKEVTANALFDAGSPATLFGRRGSLCSGLNWFYYGGVMMVDGVLTAITNNAAALVLTASATNYIEATRAGVVSRNTVGFSGGSIPLYTAVTGASSVTSYTDQRAWVAPAYLPSNGSIAVTTADVDLTAPANTDKARCSYLTTTGALTANRNVIVPNSWQAVVYCNNSGAFTTTFKTAGGSGVVVAQGKRTLLLADGSNVVRVTPDT</sequence>
<dbReference type="RefSeq" id="WP_169066945.1">
    <property type="nucleotide sequence ID" value="NZ_SPMY01000033.1"/>
</dbReference>
<keyword evidence="2" id="KW-1185">Reference proteome</keyword>
<evidence type="ECO:0000313" key="2">
    <source>
        <dbReference type="Proteomes" id="UP000749010"/>
    </source>
</evidence>